<evidence type="ECO:0000313" key="3">
    <source>
        <dbReference type="Proteomes" id="UP000321947"/>
    </source>
</evidence>
<gene>
    <name evidence="2" type="ORF">E5676_scaffold14G00200</name>
</gene>
<dbReference type="EMBL" id="SSTD01003480">
    <property type="protein sequence ID" value="TYK26257.1"/>
    <property type="molecule type" value="Genomic_DNA"/>
</dbReference>
<protein>
    <submittedName>
        <fullName evidence="2">NBS-LRR type resistance protein</fullName>
    </submittedName>
</protein>
<proteinExistence type="predicted"/>
<dbReference type="AlphaFoldDB" id="A0A5D3DRH5"/>
<reference evidence="2 3" key="1">
    <citation type="submission" date="2019-08" db="EMBL/GenBank/DDBJ databases">
        <title>Draft genome sequences of two oriental melons (Cucumis melo L. var makuwa).</title>
        <authorList>
            <person name="Kwon S.-Y."/>
        </authorList>
    </citation>
    <scope>NUCLEOTIDE SEQUENCE [LARGE SCALE GENOMIC DNA]</scope>
    <source>
        <strain evidence="3">cv. Chang Bougi</strain>
        <tissue evidence="2">Leaf</tissue>
    </source>
</reference>
<name>A0A5D3DRH5_CUCMM</name>
<accession>A0A5D3DRH5</accession>
<evidence type="ECO:0000313" key="2">
    <source>
        <dbReference type="EMBL" id="TYK26257.1"/>
    </source>
</evidence>
<comment type="caution">
    <text evidence="2">The sequence shown here is derived from an EMBL/GenBank/DDBJ whole genome shotgun (WGS) entry which is preliminary data.</text>
</comment>
<organism evidence="2 3">
    <name type="scientific">Cucumis melo var. makuwa</name>
    <name type="common">Oriental melon</name>
    <dbReference type="NCBI Taxonomy" id="1194695"/>
    <lineage>
        <taxon>Eukaryota</taxon>
        <taxon>Viridiplantae</taxon>
        <taxon>Streptophyta</taxon>
        <taxon>Embryophyta</taxon>
        <taxon>Tracheophyta</taxon>
        <taxon>Spermatophyta</taxon>
        <taxon>Magnoliopsida</taxon>
        <taxon>eudicotyledons</taxon>
        <taxon>Gunneridae</taxon>
        <taxon>Pentapetalae</taxon>
        <taxon>rosids</taxon>
        <taxon>fabids</taxon>
        <taxon>Cucurbitales</taxon>
        <taxon>Cucurbitaceae</taxon>
        <taxon>Benincaseae</taxon>
        <taxon>Cucumis</taxon>
    </lineage>
</organism>
<evidence type="ECO:0000256" key="1">
    <source>
        <dbReference type="SAM" id="MobiDB-lite"/>
    </source>
</evidence>
<sequence>MNGCGGMLMEIPGLRTNEYGGMLVKISVFSLSKLSSVKAMQRLILKHCSLVKEGLQSCSIVLHGMLAMASHHMPKDLDVNQGAKESSLGETSTKRHMLREIKDDKKEKGLELSLMPPTIATESSIRRWMKEGKYVAPWSLMQKWKSFTKRRKEELFRLLGVWRAISHESSGSVERTYQSSALEGCTYQSSAPEGCTYQSSAPEGCTDQFCALEGCTYQSSAPEGCTHQSSAPEGCTYQSSAPEGCTYQSSAPEGCTYP</sequence>
<feature type="compositionally biased region" description="Polar residues" evidence="1">
    <location>
        <begin position="236"/>
        <end position="251"/>
    </location>
</feature>
<dbReference type="Proteomes" id="UP000321947">
    <property type="component" value="Unassembled WGS sequence"/>
</dbReference>
<feature type="region of interest" description="Disordered" evidence="1">
    <location>
        <begin position="236"/>
        <end position="258"/>
    </location>
</feature>